<keyword evidence="3 22" id="KW-0436">Ligase</keyword>
<keyword evidence="17" id="KW-0464">Manganese</keyword>
<dbReference type="PANTHER" id="PTHR42705">
    <property type="entry name" value="BIFUNCTIONAL NON-HOMOLOGOUS END JOINING PROTEIN LIGD"/>
    <property type="match status" value="1"/>
</dbReference>
<dbReference type="GO" id="GO:0046872">
    <property type="term" value="F:metal ion binding"/>
    <property type="evidence" value="ECO:0007669"/>
    <property type="project" value="UniProtKB-KW"/>
</dbReference>
<dbReference type="InterPro" id="IPR016059">
    <property type="entry name" value="DNA_ligase_ATP-dep_CS"/>
</dbReference>
<name>A0A847RTL7_9BACT</name>
<dbReference type="Gene3D" id="3.30.1490.70">
    <property type="match status" value="1"/>
</dbReference>
<evidence type="ECO:0000256" key="13">
    <source>
        <dbReference type="ARBA" id="ARBA00022932"/>
    </source>
</evidence>
<dbReference type="NCBIfam" id="TIGR02776">
    <property type="entry name" value="NHEJ_ligase_prk"/>
    <property type="match status" value="1"/>
</dbReference>
<dbReference type="CDD" id="cd07906">
    <property type="entry name" value="Adenylation_DNA_ligase_LigD_LigC"/>
    <property type="match status" value="1"/>
</dbReference>
<keyword evidence="13" id="KW-0239">DNA-directed DNA polymerase</keyword>
<evidence type="ECO:0000256" key="5">
    <source>
        <dbReference type="ARBA" id="ARBA00022695"/>
    </source>
</evidence>
<evidence type="ECO:0000256" key="18">
    <source>
        <dbReference type="ARBA" id="ARBA00023268"/>
    </source>
</evidence>
<dbReference type="GO" id="GO:0003887">
    <property type="term" value="F:DNA-directed DNA polymerase activity"/>
    <property type="evidence" value="ECO:0007669"/>
    <property type="project" value="UniProtKB-KW"/>
</dbReference>
<comment type="caution">
    <text evidence="22">The sequence shown here is derived from an EMBL/GenBank/DDBJ whole genome shotgun (WGS) entry which is preliminary data.</text>
</comment>
<dbReference type="EMBL" id="JABAIA010000001">
    <property type="protein sequence ID" value="NLR65194.1"/>
    <property type="molecule type" value="Genomic_DNA"/>
</dbReference>
<dbReference type="InterPro" id="IPR012340">
    <property type="entry name" value="NA-bd_OB-fold"/>
</dbReference>
<dbReference type="InterPro" id="IPR014146">
    <property type="entry name" value="LigD_ligase_dom"/>
</dbReference>
<keyword evidence="7" id="KW-0479">Metal-binding</keyword>
<keyword evidence="14" id="KW-0238">DNA-binding</keyword>
<dbReference type="Proteomes" id="UP000570474">
    <property type="component" value="Unassembled WGS sequence"/>
</dbReference>
<evidence type="ECO:0000256" key="11">
    <source>
        <dbReference type="ARBA" id="ARBA00022839"/>
    </source>
</evidence>
<evidence type="ECO:0000256" key="6">
    <source>
        <dbReference type="ARBA" id="ARBA00022722"/>
    </source>
</evidence>
<accession>A0A847RTL7</accession>
<keyword evidence="15" id="KW-0233">DNA recombination</keyword>
<keyword evidence="5" id="KW-0548">Nucleotidyltransferase</keyword>
<evidence type="ECO:0000256" key="12">
    <source>
        <dbReference type="ARBA" id="ARBA00022840"/>
    </source>
</evidence>
<evidence type="ECO:0000256" key="20">
    <source>
        <dbReference type="ARBA" id="ARBA00034003"/>
    </source>
</evidence>
<keyword evidence="9" id="KW-0227">DNA damage</keyword>
<evidence type="ECO:0000313" key="22">
    <source>
        <dbReference type="EMBL" id="NLR65194.1"/>
    </source>
</evidence>
<evidence type="ECO:0000256" key="4">
    <source>
        <dbReference type="ARBA" id="ARBA00022679"/>
    </source>
</evidence>
<evidence type="ECO:0000256" key="2">
    <source>
        <dbReference type="ARBA" id="ARBA00012727"/>
    </source>
</evidence>
<comment type="catalytic activity">
    <reaction evidence="20">
        <text>ATP + (deoxyribonucleotide)n-3'-hydroxyl + 5'-phospho-(deoxyribonucleotide)m = (deoxyribonucleotide)n+m + AMP + diphosphate.</text>
        <dbReference type="EC" id="6.5.1.1"/>
    </reaction>
</comment>
<evidence type="ECO:0000313" key="23">
    <source>
        <dbReference type="Proteomes" id="UP000570474"/>
    </source>
</evidence>
<organism evidence="22 23">
    <name type="scientific">Chitinophaga varians</name>
    <dbReference type="NCBI Taxonomy" id="2202339"/>
    <lineage>
        <taxon>Bacteria</taxon>
        <taxon>Pseudomonadati</taxon>
        <taxon>Bacteroidota</taxon>
        <taxon>Chitinophagia</taxon>
        <taxon>Chitinophagales</taxon>
        <taxon>Chitinophagaceae</taxon>
        <taxon>Chitinophaga</taxon>
    </lineage>
</organism>
<dbReference type="GO" id="GO:0006310">
    <property type="term" value="P:DNA recombination"/>
    <property type="evidence" value="ECO:0007669"/>
    <property type="project" value="UniProtKB-KW"/>
</dbReference>
<dbReference type="PROSITE" id="PS50160">
    <property type="entry name" value="DNA_LIGASE_A3"/>
    <property type="match status" value="1"/>
</dbReference>
<proteinExistence type="predicted"/>
<dbReference type="GO" id="GO:0003677">
    <property type="term" value="F:DNA binding"/>
    <property type="evidence" value="ECO:0007669"/>
    <property type="project" value="UniProtKB-KW"/>
</dbReference>
<keyword evidence="6" id="KW-0540">Nuclease</keyword>
<evidence type="ECO:0000256" key="19">
    <source>
        <dbReference type="ARBA" id="ARBA00029943"/>
    </source>
</evidence>
<dbReference type="NCBIfam" id="TIGR02779">
    <property type="entry name" value="NHEJ_ligase_lig"/>
    <property type="match status" value="1"/>
</dbReference>
<keyword evidence="23" id="KW-1185">Reference proteome</keyword>
<dbReference type="GO" id="GO:0005524">
    <property type="term" value="F:ATP binding"/>
    <property type="evidence" value="ECO:0007669"/>
    <property type="project" value="UniProtKB-KW"/>
</dbReference>
<evidence type="ECO:0000256" key="1">
    <source>
        <dbReference type="ARBA" id="ARBA00001936"/>
    </source>
</evidence>
<dbReference type="SUPFAM" id="SSF50249">
    <property type="entry name" value="Nucleic acid-binding proteins"/>
    <property type="match status" value="1"/>
</dbReference>
<dbReference type="GO" id="GO:0003910">
    <property type="term" value="F:DNA ligase (ATP) activity"/>
    <property type="evidence" value="ECO:0007669"/>
    <property type="project" value="UniProtKB-EC"/>
</dbReference>
<dbReference type="Gene3D" id="2.40.50.140">
    <property type="entry name" value="Nucleic acid-binding proteins"/>
    <property type="match status" value="1"/>
</dbReference>
<keyword evidence="12" id="KW-0067">ATP-binding</keyword>
<reference evidence="22 23" key="1">
    <citation type="submission" date="2020-04" db="EMBL/GenBank/DDBJ databases">
        <authorList>
            <person name="Yin C."/>
        </authorList>
    </citation>
    <scope>NUCLEOTIDE SEQUENCE [LARGE SCALE GENOMIC DNA]</scope>
    <source>
        <strain evidence="22 23">Ae27</strain>
    </source>
</reference>
<keyword evidence="11" id="KW-0269">Exonuclease</keyword>
<keyword evidence="16" id="KW-0234">DNA repair</keyword>
<evidence type="ECO:0000256" key="15">
    <source>
        <dbReference type="ARBA" id="ARBA00023172"/>
    </source>
</evidence>
<evidence type="ECO:0000256" key="10">
    <source>
        <dbReference type="ARBA" id="ARBA00022801"/>
    </source>
</evidence>
<dbReference type="Gene3D" id="3.30.470.30">
    <property type="entry name" value="DNA ligase/mRNA capping enzyme"/>
    <property type="match status" value="1"/>
</dbReference>
<dbReference type="InterPro" id="IPR014143">
    <property type="entry name" value="NHEJ_ligase_prk"/>
</dbReference>
<keyword evidence="4" id="KW-0808">Transferase</keyword>
<dbReference type="InterPro" id="IPR012309">
    <property type="entry name" value="DNA_ligase_ATP-dep_C"/>
</dbReference>
<dbReference type="AlphaFoldDB" id="A0A847RTL7"/>
<dbReference type="Pfam" id="PF04679">
    <property type="entry name" value="DNA_ligase_A_C"/>
    <property type="match status" value="1"/>
</dbReference>
<dbReference type="SUPFAM" id="SSF56091">
    <property type="entry name" value="DNA ligase/mRNA capping enzyme, catalytic domain"/>
    <property type="match status" value="1"/>
</dbReference>
<evidence type="ECO:0000256" key="16">
    <source>
        <dbReference type="ARBA" id="ARBA00023204"/>
    </source>
</evidence>
<dbReference type="PANTHER" id="PTHR42705:SF2">
    <property type="entry name" value="BIFUNCTIONAL NON-HOMOLOGOUS END JOINING PROTEIN LIGD"/>
    <property type="match status" value="1"/>
</dbReference>
<feature type="domain" description="ATP-dependent DNA ligase family profile" evidence="21">
    <location>
        <begin position="87"/>
        <end position="223"/>
    </location>
</feature>
<evidence type="ECO:0000256" key="3">
    <source>
        <dbReference type="ARBA" id="ARBA00022598"/>
    </source>
</evidence>
<dbReference type="PROSITE" id="PS00333">
    <property type="entry name" value="DNA_LIGASE_A2"/>
    <property type="match status" value="1"/>
</dbReference>
<sequence>MLATLVDAPFDDADWLFETKWDGYRAIAAVQQHKVQLYSRNEKDFGKDYPAVVAAVENIAHNVVLDGEIIVLDSKKNSHFQSLQNYKTTGKGNLVYMAFDLLHLNGVELQQLTLLERKSLLKDIVAQLNDKRVQYSGHVLKKGKTFFEKARHQQWEGIIAKKTDSTYEEGRRSASWLKIKVTNEQEAIICGFTAPRGSRKKLGALVLGLYDDKQLKYIGNCGGGLNEASLDMLYKKLQPLVQQASPFGRRIKTDMPVTWVKPKLVCQVKFSEWTGDGILRMPIFLGLREDKPPADVHPETPKTVQTMATATAPAAGEKDRVITLNGKKVNLTNQQKIYWPKEKINKGQLVDYYLSVAQYILPHLKDRPMSLHRFPNGIDKPSFYQKDLDLEQTPAWIKSIALHAASTGKDVDYLLCNNEATLAYMVNLGCIEINPWLSRTSKLDNPDYVVMDLDPENIDFKYVVEAALHIKAFLDPYKITTFCKTSGSTGLHIYIPTGGKHSYDTGRLFAEYIARQVNKQLPKSTSVTRAKSARNKKVYLDFLQNSRGQTVASPYSVRPKPGATVSMPLQWKEVNEKLKISDFDIFNSLERINEIGDIWHDIQSTKNDLRKFIRDVEQSADT</sequence>
<keyword evidence="8" id="KW-0547">Nucleotide-binding</keyword>
<evidence type="ECO:0000256" key="7">
    <source>
        <dbReference type="ARBA" id="ARBA00022723"/>
    </source>
</evidence>
<dbReference type="NCBIfam" id="TIGR02778">
    <property type="entry name" value="ligD_pol"/>
    <property type="match status" value="1"/>
</dbReference>
<gene>
    <name evidence="22" type="primary">ligD</name>
    <name evidence="22" type="ORF">HGH92_12825</name>
</gene>
<dbReference type="CDD" id="cd07971">
    <property type="entry name" value="OBF_DNA_ligase_LigD"/>
    <property type="match status" value="1"/>
</dbReference>
<dbReference type="EC" id="6.5.1.1" evidence="2"/>
<dbReference type="Pfam" id="PF01068">
    <property type="entry name" value="DNA_ligase_A_M"/>
    <property type="match status" value="1"/>
</dbReference>
<evidence type="ECO:0000256" key="9">
    <source>
        <dbReference type="ARBA" id="ARBA00022763"/>
    </source>
</evidence>
<keyword evidence="18" id="KW-0511">Multifunctional enzyme</keyword>
<dbReference type="RefSeq" id="WP_168871100.1">
    <property type="nucleotide sequence ID" value="NZ_JABAIA010000001.1"/>
</dbReference>
<comment type="cofactor">
    <cofactor evidence="1">
        <name>Mn(2+)</name>
        <dbReference type="ChEBI" id="CHEBI:29035"/>
    </cofactor>
</comment>
<dbReference type="CDD" id="cd04865">
    <property type="entry name" value="LigD_Pol_like_2"/>
    <property type="match status" value="1"/>
</dbReference>
<dbReference type="GO" id="GO:0006281">
    <property type="term" value="P:DNA repair"/>
    <property type="evidence" value="ECO:0007669"/>
    <property type="project" value="UniProtKB-KW"/>
</dbReference>
<evidence type="ECO:0000259" key="21">
    <source>
        <dbReference type="PROSITE" id="PS50160"/>
    </source>
</evidence>
<protein>
    <recommendedName>
        <fullName evidence="2">DNA ligase (ATP)</fullName>
        <ecNumber evidence="2">6.5.1.1</ecNumber>
    </recommendedName>
    <alternativeName>
        <fullName evidence="19">NHEJ DNA polymerase</fullName>
    </alternativeName>
</protein>
<keyword evidence="10" id="KW-0378">Hydrolase</keyword>
<dbReference type="Gene3D" id="3.90.920.10">
    <property type="entry name" value="DNA primase, PRIM domain"/>
    <property type="match status" value="1"/>
</dbReference>
<evidence type="ECO:0000256" key="8">
    <source>
        <dbReference type="ARBA" id="ARBA00022741"/>
    </source>
</evidence>
<dbReference type="InterPro" id="IPR052171">
    <property type="entry name" value="NHEJ_LigD"/>
</dbReference>
<dbReference type="InterPro" id="IPR012310">
    <property type="entry name" value="DNA_ligase_ATP-dep_cent"/>
</dbReference>
<dbReference type="GO" id="GO:0004527">
    <property type="term" value="F:exonuclease activity"/>
    <property type="evidence" value="ECO:0007669"/>
    <property type="project" value="UniProtKB-KW"/>
</dbReference>
<evidence type="ECO:0000256" key="14">
    <source>
        <dbReference type="ARBA" id="ARBA00023125"/>
    </source>
</evidence>
<dbReference type="Pfam" id="PF21686">
    <property type="entry name" value="LigD_Prim-Pol"/>
    <property type="match status" value="1"/>
</dbReference>
<evidence type="ECO:0000256" key="17">
    <source>
        <dbReference type="ARBA" id="ARBA00023211"/>
    </source>
</evidence>
<dbReference type="InterPro" id="IPR014145">
    <property type="entry name" value="LigD_pol_dom"/>
</dbReference>